<comment type="similarity">
    <text evidence="1 4">Belongs to the short-chain dehydrogenases/reductases (SDR) family.</text>
</comment>
<dbReference type="Gene3D" id="3.40.50.720">
    <property type="entry name" value="NAD(P)-binding Rossmann-like Domain"/>
    <property type="match status" value="1"/>
</dbReference>
<reference evidence="6" key="1">
    <citation type="submission" date="2025-08" db="UniProtKB">
        <authorList>
            <consortium name="RefSeq"/>
        </authorList>
    </citation>
    <scope>IDENTIFICATION</scope>
</reference>
<accession>A0A6J1N5P0</accession>
<name>A0A6J1N5P0_BICAN</name>
<dbReference type="PANTHER" id="PTHR43963:SF4">
    <property type="entry name" value="CARBONYL REDUCTASE (NADPH)"/>
    <property type="match status" value="1"/>
</dbReference>
<dbReference type="Pfam" id="PF00106">
    <property type="entry name" value="adh_short"/>
    <property type="match status" value="2"/>
</dbReference>
<evidence type="ECO:0000256" key="2">
    <source>
        <dbReference type="ARBA" id="ARBA00022857"/>
    </source>
</evidence>
<keyword evidence="3" id="KW-0560">Oxidoreductase</keyword>
<dbReference type="OrthoDB" id="7289984at2759"/>
<protein>
    <submittedName>
        <fullName evidence="6">Carbonyl reductase [NADPH] 1-like</fullName>
    </submittedName>
</protein>
<dbReference type="InterPro" id="IPR002347">
    <property type="entry name" value="SDR_fam"/>
</dbReference>
<evidence type="ECO:0000256" key="1">
    <source>
        <dbReference type="ARBA" id="ARBA00006484"/>
    </source>
</evidence>
<dbReference type="PANTHER" id="PTHR43963">
    <property type="entry name" value="CARBONYL REDUCTASE 1-RELATED"/>
    <property type="match status" value="1"/>
</dbReference>
<sequence length="287" mass="32656">MSKVAIVTGSNRGIGFGIVKALCQRFDGVVYLTSRDELRGKEAVAKLKYMGLKPEYHQLDIADKSSVEKFRDHIKEKYEGIDILFNNAAVLDTEVDSRTYEDAKRVIDNNYRSIFYLKELIYPLIKNNGRVINISSDCGHLSNIRNEYWIKRLSKPDLTEADVNEFVEWYLESVKNGTYNCDDIADEGTIPSYRVTKVALAALTMVHQRELESKNISVNLIQPGLVRTDLTHGVGFFSVDEAVETPLYLALDAPPTLKGAYVWYDKKVIDWYDSKSDCYFKLSSMSS</sequence>
<dbReference type="Proteomes" id="UP001652582">
    <property type="component" value="Chromosome 3"/>
</dbReference>
<dbReference type="PRINTS" id="PR00080">
    <property type="entry name" value="SDRFAMILY"/>
</dbReference>
<evidence type="ECO:0000256" key="3">
    <source>
        <dbReference type="ARBA" id="ARBA00023002"/>
    </source>
</evidence>
<organism evidence="5 6">
    <name type="scientific">Bicyclus anynana</name>
    <name type="common">Squinting bush brown butterfly</name>
    <dbReference type="NCBI Taxonomy" id="110368"/>
    <lineage>
        <taxon>Eukaryota</taxon>
        <taxon>Metazoa</taxon>
        <taxon>Ecdysozoa</taxon>
        <taxon>Arthropoda</taxon>
        <taxon>Hexapoda</taxon>
        <taxon>Insecta</taxon>
        <taxon>Pterygota</taxon>
        <taxon>Neoptera</taxon>
        <taxon>Endopterygota</taxon>
        <taxon>Lepidoptera</taxon>
        <taxon>Glossata</taxon>
        <taxon>Ditrysia</taxon>
        <taxon>Papilionoidea</taxon>
        <taxon>Nymphalidae</taxon>
        <taxon>Satyrinae</taxon>
        <taxon>Satyrini</taxon>
        <taxon>Mycalesina</taxon>
        <taxon>Bicyclus</taxon>
    </lineage>
</organism>
<proteinExistence type="inferred from homology"/>
<dbReference type="GO" id="GO:0004090">
    <property type="term" value="F:carbonyl reductase (NADPH) activity"/>
    <property type="evidence" value="ECO:0007669"/>
    <property type="project" value="TreeGrafter"/>
</dbReference>
<keyword evidence="2" id="KW-0521">NADP</keyword>
<dbReference type="RefSeq" id="XP_023942159.2">
    <property type="nucleotide sequence ID" value="XM_024086391.2"/>
</dbReference>
<dbReference type="InterPro" id="IPR036291">
    <property type="entry name" value="NAD(P)-bd_dom_sf"/>
</dbReference>
<evidence type="ECO:0000256" key="4">
    <source>
        <dbReference type="RuleBase" id="RU000363"/>
    </source>
</evidence>
<dbReference type="KEGG" id="bany:112048752"/>
<dbReference type="AlphaFoldDB" id="A0A6J1N5P0"/>
<dbReference type="GeneID" id="112048752"/>
<gene>
    <name evidence="6" type="primary">LOC112048752</name>
</gene>
<dbReference type="SUPFAM" id="SSF51735">
    <property type="entry name" value="NAD(P)-binding Rossmann-fold domains"/>
    <property type="match status" value="1"/>
</dbReference>
<evidence type="ECO:0000313" key="5">
    <source>
        <dbReference type="Proteomes" id="UP001652582"/>
    </source>
</evidence>
<evidence type="ECO:0000313" key="6">
    <source>
        <dbReference type="RefSeq" id="XP_023942159.2"/>
    </source>
</evidence>
<keyword evidence="5" id="KW-1185">Reference proteome</keyword>
<dbReference type="PRINTS" id="PR00081">
    <property type="entry name" value="GDHRDH"/>
</dbReference>